<gene>
    <name evidence="2" type="ORF">J4573_27525</name>
</gene>
<feature type="transmembrane region" description="Helical" evidence="1">
    <location>
        <begin position="53"/>
        <end position="72"/>
    </location>
</feature>
<keyword evidence="1" id="KW-1133">Transmembrane helix</keyword>
<keyword evidence="1" id="KW-0812">Transmembrane</keyword>
<proteinExistence type="predicted"/>
<dbReference type="RefSeq" id="WP_208258750.1">
    <property type="nucleotide sequence ID" value="NZ_JAGEOJ010000011.1"/>
</dbReference>
<dbReference type="EMBL" id="JAGEOJ010000011">
    <property type="protein sequence ID" value="MBO2450875.1"/>
    <property type="molecule type" value="Genomic_DNA"/>
</dbReference>
<evidence type="ECO:0000313" key="3">
    <source>
        <dbReference type="Proteomes" id="UP000669179"/>
    </source>
</evidence>
<feature type="transmembrane region" description="Helical" evidence="1">
    <location>
        <begin position="215"/>
        <end position="242"/>
    </location>
</feature>
<dbReference type="AlphaFoldDB" id="A0A939PE07"/>
<feature type="transmembrane region" description="Helical" evidence="1">
    <location>
        <begin position="20"/>
        <end position="41"/>
    </location>
</feature>
<protein>
    <submittedName>
        <fullName evidence="2">Uncharacterized protein</fullName>
    </submittedName>
</protein>
<sequence length="345" mass="37350">MAGRRTGLVRLVDGADNLQLFAVTGISTVLLTRAFLALSGYPQVGGHGLHIAHMLWGGLLMVVALILVLMYVGRTPRIWASLLGGIGFGLFIDEIGKFVTQTNDYFFKPAAALIYVAFAVLVVVARKSRISRPLTDAERMANAAYTGIRGVITGLTPLEREAASQLLGQHDDAVHTALRQLVQAVPERADPTPQFLRNARAGLRRRLAWLLDRRWFVVIIVGCFILQAVVALIFLAGLGVILAGPTTRDEVPELGATIALAASSAVVSLIAIAAAIRIRRDRDGGYEWMQAAVVLDILVTQPFNFTVDQFTAVSGLVFDLVVYAVVAHQRRRLRIAAPGDGDPRL</sequence>
<evidence type="ECO:0000256" key="1">
    <source>
        <dbReference type="SAM" id="Phobius"/>
    </source>
</evidence>
<keyword evidence="3" id="KW-1185">Reference proteome</keyword>
<comment type="caution">
    <text evidence="2">The sequence shown here is derived from an EMBL/GenBank/DDBJ whole genome shotgun (WGS) entry which is preliminary data.</text>
</comment>
<organism evidence="2 3">
    <name type="scientific">Actinomadura barringtoniae</name>
    <dbReference type="NCBI Taxonomy" id="1427535"/>
    <lineage>
        <taxon>Bacteria</taxon>
        <taxon>Bacillati</taxon>
        <taxon>Actinomycetota</taxon>
        <taxon>Actinomycetes</taxon>
        <taxon>Streptosporangiales</taxon>
        <taxon>Thermomonosporaceae</taxon>
        <taxon>Actinomadura</taxon>
    </lineage>
</organism>
<accession>A0A939PE07</accession>
<feature type="transmembrane region" description="Helical" evidence="1">
    <location>
        <begin position="105"/>
        <end position="125"/>
    </location>
</feature>
<dbReference type="Proteomes" id="UP000669179">
    <property type="component" value="Unassembled WGS sequence"/>
</dbReference>
<name>A0A939PE07_9ACTN</name>
<feature type="transmembrane region" description="Helical" evidence="1">
    <location>
        <begin position="79"/>
        <end position="99"/>
    </location>
</feature>
<feature type="transmembrane region" description="Helical" evidence="1">
    <location>
        <begin position="254"/>
        <end position="276"/>
    </location>
</feature>
<keyword evidence="1" id="KW-0472">Membrane</keyword>
<reference evidence="2" key="1">
    <citation type="submission" date="2021-03" db="EMBL/GenBank/DDBJ databases">
        <authorList>
            <person name="Kanchanasin P."/>
            <person name="Saeng-In P."/>
            <person name="Phongsopitanun W."/>
            <person name="Yuki M."/>
            <person name="Kudo T."/>
            <person name="Ohkuma M."/>
            <person name="Tanasupawat S."/>
        </authorList>
    </citation>
    <scope>NUCLEOTIDE SEQUENCE</scope>
    <source>
        <strain evidence="2">GKU 128</strain>
    </source>
</reference>
<evidence type="ECO:0000313" key="2">
    <source>
        <dbReference type="EMBL" id="MBO2450875.1"/>
    </source>
</evidence>